<dbReference type="GeneID" id="70192441"/>
<dbReference type="Proteomes" id="UP000756346">
    <property type="component" value="Unassembled WGS sequence"/>
</dbReference>
<comment type="caution">
    <text evidence="1">The sequence shown here is derived from an EMBL/GenBank/DDBJ whole genome shotgun (WGS) entry which is preliminary data.</text>
</comment>
<organism evidence="1 2">
    <name type="scientific">Microdochium trichocladiopsis</name>
    <dbReference type="NCBI Taxonomy" id="1682393"/>
    <lineage>
        <taxon>Eukaryota</taxon>
        <taxon>Fungi</taxon>
        <taxon>Dikarya</taxon>
        <taxon>Ascomycota</taxon>
        <taxon>Pezizomycotina</taxon>
        <taxon>Sordariomycetes</taxon>
        <taxon>Xylariomycetidae</taxon>
        <taxon>Xylariales</taxon>
        <taxon>Microdochiaceae</taxon>
        <taxon>Microdochium</taxon>
    </lineage>
</organism>
<dbReference type="EMBL" id="JAGTJQ010000012">
    <property type="protein sequence ID" value="KAH7016253.1"/>
    <property type="molecule type" value="Genomic_DNA"/>
</dbReference>
<protein>
    <submittedName>
        <fullName evidence="1">Uncharacterized protein</fullName>
    </submittedName>
</protein>
<sequence length="174" mass="19383">MRRTKGRRLRGSGGSCAETMLTGELVVSCCNWERRPTNSWPVAKPCDFLMRARYCQEHFSTWMKGNHGTGGGNWVPDSRAAPQSLGCGNAYCRRREHVSVATFATASHPRERASRVKLKGQANTCVPLPPSHQLPGKFSPHAPRFPHAFLASLLTHLKLRSAPRIRSSKSCWET</sequence>
<dbReference type="AlphaFoldDB" id="A0A9P9BJ13"/>
<reference evidence="1" key="1">
    <citation type="journal article" date="2021" name="Nat. Commun.">
        <title>Genetic determinants of endophytism in the Arabidopsis root mycobiome.</title>
        <authorList>
            <person name="Mesny F."/>
            <person name="Miyauchi S."/>
            <person name="Thiergart T."/>
            <person name="Pickel B."/>
            <person name="Atanasova L."/>
            <person name="Karlsson M."/>
            <person name="Huettel B."/>
            <person name="Barry K.W."/>
            <person name="Haridas S."/>
            <person name="Chen C."/>
            <person name="Bauer D."/>
            <person name="Andreopoulos W."/>
            <person name="Pangilinan J."/>
            <person name="LaButti K."/>
            <person name="Riley R."/>
            <person name="Lipzen A."/>
            <person name="Clum A."/>
            <person name="Drula E."/>
            <person name="Henrissat B."/>
            <person name="Kohler A."/>
            <person name="Grigoriev I.V."/>
            <person name="Martin F.M."/>
            <person name="Hacquard S."/>
        </authorList>
    </citation>
    <scope>NUCLEOTIDE SEQUENCE</scope>
    <source>
        <strain evidence="1">MPI-CAGE-CH-0230</strain>
    </source>
</reference>
<name>A0A9P9BJ13_9PEZI</name>
<evidence type="ECO:0000313" key="2">
    <source>
        <dbReference type="Proteomes" id="UP000756346"/>
    </source>
</evidence>
<gene>
    <name evidence="1" type="ORF">B0I36DRAFT_44121</name>
</gene>
<proteinExistence type="predicted"/>
<dbReference type="RefSeq" id="XP_046005877.1">
    <property type="nucleotide sequence ID" value="XM_046162895.1"/>
</dbReference>
<keyword evidence="2" id="KW-1185">Reference proteome</keyword>
<accession>A0A9P9BJ13</accession>
<evidence type="ECO:0000313" key="1">
    <source>
        <dbReference type="EMBL" id="KAH7016253.1"/>
    </source>
</evidence>